<dbReference type="EMBL" id="AAYA01000011">
    <property type="protein sequence ID" value="EBA07032.1"/>
    <property type="molecule type" value="Genomic_DNA"/>
</dbReference>
<evidence type="ECO:0000313" key="2">
    <source>
        <dbReference type="EMBL" id="EBA07032.1"/>
    </source>
</evidence>
<organism evidence="2 3">
    <name type="scientific">Sagittula stellata (strain ATCC 700073 / DSM 11524 / E-37)</name>
    <dbReference type="NCBI Taxonomy" id="388399"/>
    <lineage>
        <taxon>Bacteria</taxon>
        <taxon>Pseudomonadati</taxon>
        <taxon>Pseudomonadota</taxon>
        <taxon>Alphaproteobacteria</taxon>
        <taxon>Rhodobacterales</taxon>
        <taxon>Roseobacteraceae</taxon>
        <taxon>Sagittula</taxon>
    </lineage>
</organism>
<dbReference type="RefSeq" id="WP_005861123.1">
    <property type="nucleotide sequence ID" value="NZ_AAYA01000011.1"/>
</dbReference>
<dbReference type="GO" id="GO:0047661">
    <property type="term" value="F:amino-acid racemase activity"/>
    <property type="evidence" value="ECO:0007669"/>
    <property type="project" value="InterPro"/>
</dbReference>
<dbReference type="OrthoDB" id="9791723at2"/>
<comment type="similarity">
    <text evidence="1">Belongs to the HyuE racemase family.</text>
</comment>
<reference evidence="2 3" key="1">
    <citation type="submission" date="2006-06" db="EMBL/GenBank/DDBJ databases">
        <authorList>
            <person name="Moran M.A."/>
            <person name="Ferriera S."/>
            <person name="Johnson J."/>
            <person name="Kravitz S."/>
            <person name="Beeson K."/>
            <person name="Sutton G."/>
            <person name="Rogers Y.-H."/>
            <person name="Friedman R."/>
            <person name="Frazier M."/>
            <person name="Venter J.C."/>
        </authorList>
    </citation>
    <scope>NUCLEOTIDE SEQUENCE [LARGE SCALE GENOMIC DNA]</scope>
    <source>
        <strain evidence="2 3">E-37</strain>
    </source>
</reference>
<proteinExistence type="inferred from homology"/>
<evidence type="ECO:0000313" key="3">
    <source>
        <dbReference type="Proteomes" id="UP000005713"/>
    </source>
</evidence>
<evidence type="ECO:0000256" key="1">
    <source>
        <dbReference type="ARBA" id="ARBA00038414"/>
    </source>
</evidence>
<comment type="caution">
    <text evidence="2">The sequence shown here is derived from an EMBL/GenBank/DDBJ whole genome shotgun (WGS) entry which is preliminary data.</text>
</comment>
<dbReference type="Proteomes" id="UP000005713">
    <property type="component" value="Unassembled WGS sequence"/>
</dbReference>
<sequence length="240" mass="23986">MRLLALNPNTSAEVTGAFVAEAMRIAPPGVTIEGVNGGFGARIVTTEAENLIAGHAALELAAVHALGCDGVILAISFDTALRALSELLPVPVTGLTEAALAAAGEAPVGVVIFGASSRPLYRRLLEGYGHAPVAWEVIEFATRAEYLNAEARDDAVLAAVDRLAKAGAGAAVILGAAVVGMAARLAPRASIPVSDGAAAVALSVARVTGGAPLPSRPVPIAETIGLSPALTRLIAGDLPA</sequence>
<protein>
    <recommendedName>
        <fullName evidence="4">Hydantoin racemase</fullName>
    </recommendedName>
</protein>
<dbReference type="Gene3D" id="3.40.50.12500">
    <property type="match status" value="1"/>
</dbReference>
<accession>A3K6Q5</accession>
<dbReference type="AlphaFoldDB" id="A3K6Q5"/>
<keyword evidence="3" id="KW-1185">Reference proteome</keyword>
<gene>
    <name evidence="2" type="ORF">SSE37_12581</name>
</gene>
<dbReference type="eggNOG" id="COG4126">
    <property type="taxonomic scope" value="Bacteria"/>
</dbReference>
<evidence type="ECO:0008006" key="4">
    <source>
        <dbReference type="Google" id="ProtNLM"/>
    </source>
</evidence>
<dbReference type="Pfam" id="PF01177">
    <property type="entry name" value="Asp_Glu_race"/>
    <property type="match status" value="1"/>
</dbReference>
<dbReference type="InterPro" id="IPR015942">
    <property type="entry name" value="Asp/Glu/hydantoin_racemase"/>
</dbReference>
<name>A3K6Q5_SAGS3</name>
<dbReference type="InterPro" id="IPR053714">
    <property type="entry name" value="Iso_Racemase_Enz_sf"/>
</dbReference>